<dbReference type="PROSITE" id="PS50991">
    <property type="entry name" value="PYR_CT"/>
    <property type="match status" value="1"/>
</dbReference>
<dbReference type="InterPro" id="IPR043594">
    <property type="entry name" value="HMGL"/>
</dbReference>
<evidence type="ECO:0000256" key="4">
    <source>
        <dbReference type="ARBA" id="ARBA00022723"/>
    </source>
</evidence>
<comment type="similarity">
    <text evidence="2">Belongs to the HMG-CoA lyase family.</text>
</comment>
<dbReference type="Proteomes" id="UP001632038">
    <property type="component" value="Unassembled WGS sequence"/>
</dbReference>
<evidence type="ECO:0000256" key="2">
    <source>
        <dbReference type="ARBA" id="ARBA00009405"/>
    </source>
</evidence>
<gene>
    <name evidence="8" type="ORF">CASFOL_019420</name>
</gene>
<dbReference type="EC" id="4.1.3.4" evidence="3"/>
<accession>A0ABD3D803</accession>
<keyword evidence="4" id="KW-0479">Metal-binding</keyword>
<evidence type="ECO:0000313" key="9">
    <source>
        <dbReference type="Proteomes" id="UP001632038"/>
    </source>
</evidence>
<comment type="catalytic activity">
    <reaction evidence="6">
        <text>(3S)-3-hydroxy-3-methylglutaryl-CoA = acetoacetate + acetyl-CoA</text>
        <dbReference type="Rhea" id="RHEA:24404"/>
        <dbReference type="ChEBI" id="CHEBI:13705"/>
        <dbReference type="ChEBI" id="CHEBI:43074"/>
        <dbReference type="ChEBI" id="CHEBI:57288"/>
        <dbReference type="EC" id="4.1.3.4"/>
    </reaction>
</comment>
<dbReference type="InterPro" id="IPR013785">
    <property type="entry name" value="Aldolase_TIM"/>
</dbReference>
<evidence type="ECO:0000259" key="7">
    <source>
        <dbReference type="PROSITE" id="PS50991"/>
    </source>
</evidence>
<dbReference type="CDD" id="cd07938">
    <property type="entry name" value="DRE_TIM_HMGL"/>
    <property type="match status" value="1"/>
</dbReference>
<evidence type="ECO:0000256" key="5">
    <source>
        <dbReference type="ARBA" id="ARBA00023239"/>
    </source>
</evidence>
<dbReference type="PANTHER" id="PTHR42738">
    <property type="entry name" value="HYDROXYMETHYLGLUTARYL-COA LYASE"/>
    <property type="match status" value="1"/>
</dbReference>
<dbReference type="InterPro" id="IPR000891">
    <property type="entry name" value="PYR_CT"/>
</dbReference>
<keyword evidence="5" id="KW-0456">Lyase</keyword>
<evidence type="ECO:0000313" key="8">
    <source>
        <dbReference type="EMBL" id="KAL3637121.1"/>
    </source>
</evidence>
<sequence>MEGKTIGNGGGDPSFMKRVNKGIGKEASPLSHFFNREPELVGFGAVRTLNRHFTSHHQATDIKHKLLGSIPKFVKIVEVGPRDGLQNEKEIVPTNVKVELIKMLVSSGLSVVEATSFVSPKWVPQLADAKDVMSAIRGIGHSKLPVLTPNIKGFEAAMAAGAKEVAVFAAASESFSQSNINCSIQDSLSRYRDVALAAKDHAIPVRGYISCVVGCPVEGAVNPSKVAYVAEELYKMGCAEISLGDTIGVGTPGTVIPMLEAVLNVVPIEKLAVHFHDTYGQALSNILLSLQMGITTVDSSISGLGGCPYAKGASGNVATEDVVYMLNGLGVKTNVDLQKLILAGDYISKHLGRPSGSKVAVALRKVLSNTTTSKL</sequence>
<reference evidence="9" key="1">
    <citation type="journal article" date="2024" name="IScience">
        <title>Strigolactones Initiate the Formation of Haustorium-like Structures in Castilleja.</title>
        <authorList>
            <person name="Buerger M."/>
            <person name="Peterson D."/>
            <person name="Chory J."/>
        </authorList>
    </citation>
    <scope>NUCLEOTIDE SEQUENCE [LARGE SCALE GENOMIC DNA]</scope>
</reference>
<dbReference type="Pfam" id="PF00682">
    <property type="entry name" value="HMGL-like"/>
    <property type="match status" value="1"/>
</dbReference>
<dbReference type="FunFam" id="3.20.20.70:FF:000038">
    <property type="entry name" value="Hydroxymethylglutaryl-CoA lyase, mitochondrial"/>
    <property type="match status" value="1"/>
</dbReference>
<organism evidence="8 9">
    <name type="scientific">Castilleja foliolosa</name>
    <dbReference type="NCBI Taxonomy" id="1961234"/>
    <lineage>
        <taxon>Eukaryota</taxon>
        <taxon>Viridiplantae</taxon>
        <taxon>Streptophyta</taxon>
        <taxon>Embryophyta</taxon>
        <taxon>Tracheophyta</taxon>
        <taxon>Spermatophyta</taxon>
        <taxon>Magnoliopsida</taxon>
        <taxon>eudicotyledons</taxon>
        <taxon>Gunneridae</taxon>
        <taxon>Pentapetalae</taxon>
        <taxon>asterids</taxon>
        <taxon>lamiids</taxon>
        <taxon>Lamiales</taxon>
        <taxon>Orobanchaceae</taxon>
        <taxon>Pedicularideae</taxon>
        <taxon>Castillejinae</taxon>
        <taxon>Castilleja</taxon>
    </lineage>
</organism>
<evidence type="ECO:0000256" key="3">
    <source>
        <dbReference type="ARBA" id="ARBA00012910"/>
    </source>
</evidence>
<dbReference type="EMBL" id="JAVIJP010000026">
    <property type="protein sequence ID" value="KAL3637121.1"/>
    <property type="molecule type" value="Genomic_DNA"/>
</dbReference>
<comment type="pathway">
    <text evidence="1">Metabolic intermediate metabolism; (S)-3-hydroxy-3-methylglutaryl-CoA degradation; acetoacetate from (S)-3-hydroxy-3-methylglutaryl-CoA: step 1/1.</text>
</comment>
<comment type="caution">
    <text evidence="8">The sequence shown here is derived from an EMBL/GenBank/DDBJ whole genome shotgun (WGS) entry which is preliminary data.</text>
</comment>
<dbReference type="PANTHER" id="PTHR42738:SF15">
    <property type="entry name" value="HYDROXYMETHYLGLUTARYL-COA LYASE"/>
    <property type="match status" value="1"/>
</dbReference>
<dbReference type="GO" id="GO:0046872">
    <property type="term" value="F:metal ion binding"/>
    <property type="evidence" value="ECO:0007669"/>
    <property type="project" value="UniProtKB-KW"/>
</dbReference>
<name>A0ABD3D803_9LAMI</name>
<proteinExistence type="inferred from homology"/>
<protein>
    <recommendedName>
        <fullName evidence="3">hydroxymethylglutaryl-CoA lyase</fullName>
        <ecNumber evidence="3">4.1.3.4</ecNumber>
    </recommendedName>
</protein>
<evidence type="ECO:0000256" key="1">
    <source>
        <dbReference type="ARBA" id="ARBA00005143"/>
    </source>
</evidence>
<dbReference type="GO" id="GO:0004419">
    <property type="term" value="F:hydroxymethylglutaryl-CoA lyase activity"/>
    <property type="evidence" value="ECO:0007669"/>
    <property type="project" value="UniProtKB-EC"/>
</dbReference>
<keyword evidence="9" id="KW-1185">Reference proteome</keyword>
<evidence type="ECO:0000256" key="6">
    <source>
        <dbReference type="ARBA" id="ARBA00049877"/>
    </source>
</evidence>
<dbReference type="NCBIfam" id="NF004283">
    <property type="entry name" value="PRK05692.1"/>
    <property type="match status" value="1"/>
</dbReference>
<dbReference type="AlphaFoldDB" id="A0ABD3D803"/>
<feature type="domain" description="Pyruvate carboxyltransferase" evidence="7">
    <location>
        <begin position="74"/>
        <end position="341"/>
    </location>
</feature>
<dbReference type="Gene3D" id="3.20.20.70">
    <property type="entry name" value="Aldolase class I"/>
    <property type="match status" value="1"/>
</dbReference>
<dbReference type="SUPFAM" id="SSF51569">
    <property type="entry name" value="Aldolase"/>
    <property type="match status" value="1"/>
</dbReference>